<reference evidence="1 2" key="2">
    <citation type="journal article" date="2022" name="Mol. Ecol. Resour.">
        <title>The genomes of chicory, endive, great burdock and yacon provide insights into Asteraceae paleo-polyploidization history and plant inulin production.</title>
        <authorList>
            <person name="Fan W."/>
            <person name="Wang S."/>
            <person name="Wang H."/>
            <person name="Wang A."/>
            <person name="Jiang F."/>
            <person name="Liu H."/>
            <person name="Zhao H."/>
            <person name="Xu D."/>
            <person name="Zhang Y."/>
        </authorList>
    </citation>
    <scope>NUCLEOTIDE SEQUENCE [LARGE SCALE GENOMIC DNA]</scope>
    <source>
        <strain evidence="2">cv. Punajuju</strain>
        <tissue evidence="1">Leaves</tissue>
    </source>
</reference>
<proteinExistence type="predicted"/>
<name>A0ACB9F2B8_CICIN</name>
<sequence>MNKNIRVYNVFVHVLKNLEKLFEQHNRKLDVMTETVNKFIATSNNFIKSSLDFHVLGKLTNQSFVMEPKIKEPINVDDEDNSMNINDQASPNHEATTKPIFKTILKIPIKPKVDPFPIVIVGIDGDDDVHIEDVTNNETNDLSKNDEGPYPKKGKGKFIMTAEELAKIPMIA</sequence>
<protein>
    <submittedName>
        <fullName evidence="1">Uncharacterized protein</fullName>
    </submittedName>
</protein>
<accession>A0ACB9F2B8</accession>
<comment type="caution">
    <text evidence="1">The sequence shown here is derived from an EMBL/GenBank/DDBJ whole genome shotgun (WGS) entry which is preliminary data.</text>
</comment>
<organism evidence="1 2">
    <name type="scientific">Cichorium intybus</name>
    <name type="common">Chicory</name>
    <dbReference type="NCBI Taxonomy" id="13427"/>
    <lineage>
        <taxon>Eukaryota</taxon>
        <taxon>Viridiplantae</taxon>
        <taxon>Streptophyta</taxon>
        <taxon>Embryophyta</taxon>
        <taxon>Tracheophyta</taxon>
        <taxon>Spermatophyta</taxon>
        <taxon>Magnoliopsida</taxon>
        <taxon>eudicotyledons</taxon>
        <taxon>Gunneridae</taxon>
        <taxon>Pentapetalae</taxon>
        <taxon>asterids</taxon>
        <taxon>campanulids</taxon>
        <taxon>Asterales</taxon>
        <taxon>Asteraceae</taxon>
        <taxon>Cichorioideae</taxon>
        <taxon>Cichorieae</taxon>
        <taxon>Cichoriinae</taxon>
        <taxon>Cichorium</taxon>
    </lineage>
</organism>
<evidence type="ECO:0000313" key="1">
    <source>
        <dbReference type="EMBL" id="KAI3765232.1"/>
    </source>
</evidence>
<dbReference type="EMBL" id="CM042011">
    <property type="protein sequence ID" value="KAI3765232.1"/>
    <property type="molecule type" value="Genomic_DNA"/>
</dbReference>
<reference evidence="2" key="1">
    <citation type="journal article" date="2022" name="Mol. Ecol. Resour.">
        <title>The genomes of chicory, endive, great burdock and yacon provide insights into Asteraceae palaeo-polyploidization history and plant inulin production.</title>
        <authorList>
            <person name="Fan W."/>
            <person name="Wang S."/>
            <person name="Wang H."/>
            <person name="Wang A."/>
            <person name="Jiang F."/>
            <person name="Liu H."/>
            <person name="Zhao H."/>
            <person name="Xu D."/>
            <person name="Zhang Y."/>
        </authorList>
    </citation>
    <scope>NUCLEOTIDE SEQUENCE [LARGE SCALE GENOMIC DNA]</scope>
    <source>
        <strain evidence="2">cv. Punajuju</strain>
    </source>
</reference>
<evidence type="ECO:0000313" key="2">
    <source>
        <dbReference type="Proteomes" id="UP001055811"/>
    </source>
</evidence>
<gene>
    <name evidence="1" type="ORF">L2E82_15262</name>
</gene>
<keyword evidence="2" id="KW-1185">Reference proteome</keyword>
<dbReference type="Proteomes" id="UP001055811">
    <property type="component" value="Linkage Group LG03"/>
</dbReference>